<organism evidence="2 3">
    <name type="scientific">Pauljensenia hongkongensis</name>
    <dbReference type="NCBI Taxonomy" id="178339"/>
    <lineage>
        <taxon>Bacteria</taxon>
        <taxon>Bacillati</taxon>
        <taxon>Actinomycetota</taxon>
        <taxon>Actinomycetes</taxon>
        <taxon>Actinomycetales</taxon>
        <taxon>Actinomycetaceae</taxon>
        <taxon>Pauljensenia</taxon>
    </lineage>
</organism>
<feature type="domain" description="DJ-1/PfpI" evidence="1">
    <location>
        <begin position="8"/>
        <end position="169"/>
    </location>
</feature>
<name>A0A1D8B2P4_9ACTO</name>
<proteinExistence type="predicted"/>
<dbReference type="CDD" id="cd03139">
    <property type="entry name" value="GATase1_PfpI_2"/>
    <property type="match status" value="1"/>
</dbReference>
<accession>A0A1D8B2P4</accession>
<dbReference type="EMBL" id="CP017298">
    <property type="protein sequence ID" value="AOS47406.1"/>
    <property type="molecule type" value="Genomic_DNA"/>
</dbReference>
<evidence type="ECO:0000313" key="2">
    <source>
        <dbReference type="EMBL" id="AOS47406.1"/>
    </source>
</evidence>
<evidence type="ECO:0000259" key="1">
    <source>
        <dbReference type="Pfam" id="PF01965"/>
    </source>
</evidence>
<reference evidence="2 3" key="1">
    <citation type="submission" date="2016-09" db="EMBL/GenBank/DDBJ databases">
        <title>Complete genome sequence of Actinomyces hongkongensis HKU8.</title>
        <authorList>
            <person name="Gao Y.-X."/>
            <person name="Zhou Y.-Y."/>
            <person name="Xie Y."/>
            <person name="Wang M."/>
            <person name="Wang S.-J."/>
            <person name="Shen S.-G."/>
        </authorList>
    </citation>
    <scope>NUCLEOTIDE SEQUENCE [LARGE SCALE GENOMIC DNA]</scope>
    <source>
        <strain evidence="2 3">HKU8</strain>
    </source>
</reference>
<dbReference type="Gene3D" id="3.40.50.880">
    <property type="match status" value="1"/>
</dbReference>
<dbReference type="AlphaFoldDB" id="A0A1D8B2P4"/>
<dbReference type="SUPFAM" id="SSF52317">
    <property type="entry name" value="Class I glutamine amidotransferase-like"/>
    <property type="match status" value="1"/>
</dbReference>
<dbReference type="InterPro" id="IPR002818">
    <property type="entry name" value="DJ-1/PfpI"/>
</dbReference>
<dbReference type="InterPro" id="IPR052158">
    <property type="entry name" value="INH-QAR"/>
</dbReference>
<dbReference type="PANTHER" id="PTHR43130">
    <property type="entry name" value="ARAC-FAMILY TRANSCRIPTIONAL REGULATOR"/>
    <property type="match status" value="1"/>
</dbReference>
<dbReference type="InterPro" id="IPR029062">
    <property type="entry name" value="Class_I_gatase-like"/>
</dbReference>
<dbReference type="Pfam" id="PF01965">
    <property type="entry name" value="DJ-1_PfpI"/>
    <property type="match status" value="1"/>
</dbReference>
<dbReference type="Proteomes" id="UP000095214">
    <property type="component" value="Chromosome"/>
</dbReference>
<sequence length="204" mass="21711">MAGARWTVAVVLFEGFELLDVFGPVELLSFLLSDYEITYHADEPGAVRSGQGARVLAPLPLEGAADIVVVPGGPGTRRLVGDRAFLDVFAPWAARAPVVASVCTGSAVLAAAGLLEGYRATSNKRSFAWASGFGRDVEWVPRARWVHDRDRWTSSGVAAGMDMAHALIAHFSGPDAAAEAARAAELEVRTDPHWDPFADPHHPG</sequence>
<dbReference type="KEGG" id="phon:BH719_05650"/>
<evidence type="ECO:0000313" key="3">
    <source>
        <dbReference type="Proteomes" id="UP000095214"/>
    </source>
</evidence>
<dbReference type="PANTHER" id="PTHR43130:SF15">
    <property type="entry name" value="THIJ_PFPI FAMILY PROTEIN (AFU_ORTHOLOGUE AFUA_5G14240)"/>
    <property type="match status" value="1"/>
</dbReference>
<dbReference type="OrthoDB" id="3992151at2"/>
<keyword evidence="3" id="KW-1185">Reference proteome</keyword>
<gene>
    <name evidence="2" type="ORF">BH719_05650</name>
</gene>
<protein>
    <submittedName>
        <fullName evidence="2">Thiamine biosynthesis protein ThiJ</fullName>
    </submittedName>
</protein>